<reference evidence="2" key="1">
    <citation type="submission" date="2017-08" db="EMBL/GenBank/DDBJ databases">
        <title>Direct submision.</title>
        <authorList>
            <person name="Kim S.-J."/>
            <person name="Rhee S.-K."/>
        </authorList>
    </citation>
    <scope>NUCLEOTIDE SEQUENCE [LARGE SCALE GENOMIC DNA]</scope>
    <source>
        <strain evidence="2">GI5</strain>
    </source>
</reference>
<dbReference type="AlphaFoldDB" id="A0A2K9LLI1"/>
<dbReference type="Proteomes" id="UP000235116">
    <property type="component" value="Chromosome"/>
</dbReference>
<dbReference type="EMBL" id="CP022684">
    <property type="protein sequence ID" value="AUM13142.1"/>
    <property type="molecule type" value="Genomic_DNA"/>
</dbReference>
<evidence type="ECO:0000313" key="2">
    <source>
        <dbReference type="Proteomes" id="UP000235116"/>
    </source>
</evidence>
<gene>
    <name evidence="1" type="ORF">Kalk_12215</name>
</gene>
<proteinExistence type="predicted"/>
<organism evidence="1 2">
    <name type="scientific">Ketobacter alkanivorans</name>
    <dbReference type="NCBI Taxonomy" id="1917421"/>
    <lineage>
        <taxon>Bacteria</taxon>
        <taxon>Pseudomonadati</taxon>
        <taxon>Pseudomonadota</taxon>
        <taxon>Gammaproteobacteria</taxon>
        <taxon>Pseudomonadales</taxon>
        <taxon>Ketobacteraceae</taxon>
        <taxon>Ketobacter</taxon>
    </lineage>
</organism>
<accession>A0A2K9LLI1</accession>
<name>A0A2K9LLI1_9GAMM</name>
<dbReference type="KEGG" id="kak:Kalk_12215"/>
<evidence type="ECO:0000313" key="1">
    <source>
        <dbReference type="EMBL" id="AUM13142.1"/>
    </source>
</evidence>
<sequence>MEHPVQPIPYLFTILLCLAFMPLSGCGGNEDTQSQGSPGSFFVKFADSIPDTPKQRIVAHLSQFSPITVLDSSYGLNRLDSGAQVLVFGDTGDWELLQNTPIIDDASEAFTLRTLTLARNIKAIFAQGNPGSEKNLLSNGHNIGDLYAAYALLEELGFAFLHPLSPTVPEQLDWSIAPNRHEQPHWPIRAWHIHTQHPLELTHVLNGWGPNGPDDLAGWESLLQEWERFLEWSVANKQNRVEWFLLMADSWQEFADSDERQRRLNTLVDMAHQWGLAVGIDAPVVFRQQHAWTMVRQPGGELAQIRNAIDWLNQAGFDYFEIEMGFSEFTHPNDQLMLSWMNEVARYSWSQYGKRSYVKVHCTQDQVAENFTDPRNGDPLNFNFLPYYADPLLGVMPHTVQYYDLEGPAYTYNNSNFTFIRDYMRLEAGRREVLYYPETAYWVSYDIDVPLFLPIYADRRLYDLRLIAEDEKTGSVIDGQVNFSSGWEWGYWLNDVITARAAWNPMPEISDQTTALQQALLPVVKPFGHAAERVSDLLVRWVQKQQQLFIEGEVNGVKPHDPALRNAQAYLQGWEAWDDMAKLAGMLETQPRNMGLLDNKNPLIPKSGKIDFTTELAPLLSTTTNELTLLLEEMQTLQEDIPPQGLPLYQELKDAMEMTTLRAEQVLNLYATVNAQSNADANVHLNLARNALDRAQAIATEREQHYRVDADRIASWDYNPTAYHFGYLWSVRTLHYWWRDEGKTVDRPLNPGYLNIMDPVDLANGETDWVEAGINLSRLRHLLSLLSSDSSWFNSLMFEPQQEYQYPPNDLRSRPDWYYPLP</sequence>
<protein>
    <submittedName>
        <fullName evidence="1">Uncharacterized protein</fullName>
    </submittedName>
</protein>
<keyword evidence="2" id="KW-1185">Reference proteome</keyword>